<dbReference type="InterPro" id="IPR011990">
    <property type="entry name" value="TPR-like_helical_dom_sf"/>
</dbReference>
<feature type="transmembrane region" description="Helical" evidence="3">
    <location>
        <begin position="322"/>
        <end position="343"/>
    </location>
</feature>
<evidence type="ECO:0000313" key="5">
    <source>
        <dbReference type="Proteomes" id="UP000427906"/>
    </source>
</evidence>
<dbReference type="InterPro" id="IPR052346">
    <property type="entry name" value="O-mannosyl-transferase_TMTC"/>
</dbReference>
<keyword evidence="4" id="KW-0808">Transferase</keyword>
<sequence>MAQINAASLKKTFFLESENPEKAHKIRRPLAYLSFALNWYWGKNQVVGYHVVNFLIHLTATTFLYLFIKKSLMVMPGSDNRHRDRAHLTAFLSALIWAIHPVQVTAVTYIVQRMASMAGMFTIMGMYGYLQARTAVTRAGMAAGFLACGFCALCAFASKENSAMLPASLFFYEILILRGMPRAGFKEMLKWGLPALAMVIVVGMLYISPGSLLDGYVNRPYTPLERVMTQSRVMWIYLKLLFYPLLSEMTLVHDIDVSTSFWSPWTTPLSIILVFLVLFFSLFRLADRHPFAGFAILFFFLNHAIEASFIGLELIFEHRNYIPSMMLFSLPVMLFVHSLRYFAYHRKLQLLLLLGGSVVLASMGHSTHAYNGLFRHGLVYWKDNARKSPGLGVVQNNYAVELMKRGEYGEAFERLQRAKASGRYFNLSQEGVTDYNLGLYYQSIEQDHARALACFQRAVTTTLNSKKMWGALCRSYLINNHVEAAVATVRKALEKWPQDAVFLTMMSELQLMMGKTGTAFAYAREARRQHPGFEEPLAIFGELYRLRGNLPKARFFWQAYHKKRPDSMIAALVLVGLYDQTGDDRRLDRVVAGLMAKKGGKRLDLWLQDRLDEEKHLDRVIAIPAPDHLFSVISFSLKRAAQNAEHGR</sequence>
<protein>
    <submittedName>
        <fullName evidence="4">O-GlcNAc transferase</fullName>
    </submittedName>
</protein>
<feature type="transmembrane region" description="Helical" evidence="3">
    <location>
        <begin position="88"/>
        <end position="111"/>
    </location>
</feature>
<keyword evidence="2" id="KW-0802">TPR repeat</keyword>
<feature type="transmembrane region" description="Helical" evidence="3">
    <location>
        <begin position="234"/>
        <end position="253"/>
    </location>
</feature>
<evidence type="ECO:0000313" key="4">
    <source>
        <dbReference type="EMBL" id="BBO66988.1"/>
    </source>
</evidence>
<feature type="transmembrane region" description="Helical" evidence="3">
    <location>
        <begin position="265"/>
        <end position="283"/>
    </location>
</feature>
<keyword evidence="5" id="KW-1185">Reference proteome</keyword>
<organism evidence="4 5">
    <name type="scientific">Desulfosarcina alkanivorans</name>
    <dbReference type="NCBI Taxonomy" id="571177"/>
    <lineage>
        <taxon>Bacteria</taxon>
        <taxon>Pseudomonadati</taxon>
        <taxon>Thermodesulfobacteriota</taxon>
        <taxon>Desulfobacteria</taxon>
        <taxon>Desulfobacterales</taxon>
        <taxon>Desulfosarcinaceae</taxon>
        <taxon>Desulfosarcina</taxon>
    </lineage>
</organism>
<evidence type="ECO:0000256" key="2">
    <source>
        <dbReference type="ARBA" id="ARBA00022803"/>
    </source>
</evidence>
<dbReference type="PANTHER" id="PTHR44227:SF3">
    <property type="entry name" value="PROTEIN O-MANNOSYL-TRANSFERASE TMTC4"/>
    <property type="match status" value="1"/>
</dbReference>
<dbReference type="Proteomes" id="UP000427906">
    <property type="component" value="Chromosome"/>
</dbReference>
<feature type="transmembrane region" description="Helical" evidence="3">
    <location>
        <begin position="350"/>
        <end position="370"/>
    </location>
</feature>
<dbReference type="GO" id="GO:0030968">
    <property type="term" value="P:endoplasmic reticulum unfolded protein response"/>
    <property type="evidence" value="ECO:0007669"/>
    <property type="project" value="TreeGrafter"/>
</dbReference>
<reference evidence="4 5" key="1">
    <citation type="submission" date="2019-11" db="EMBL/GenBank/DDBJ databases">
        <title>Comparative genomics of hydrocarbon-degrading Desulfosarcina strains.</title>
        <authorList>
            <person name="Watanabe M."/>
            <person name="Kojima H."/>
            <person name="Fukui M."/>
        </authorList>
    </citation>
    <scope>NUCLEOTIDE SEQUENCE [LARGE SCALE GENOMIC DNA]</scope>
    <source>
        <strain evidence="4 5">PL12</strain>
    </source>
</reference>
<accession>A0A5K7YCX0</accession>
<dbReference type="GO" id="GO:0000030">
    <property type="term" value="F:mannosyltransferase activity"/>
    <property type="evidence" value="ECO:0007669"/>
    <property type="project" value="TreeGrafter"/>
</dbReference>
<proteinExistence type="predicted"/>
<feature type="transmembrane region" description="Helical" evidence="3">
    <location>
        <begin position="47"/>
        <end position="68"/>
    </location>
</feature>
<dbReference type="AlphaFoldDB" id="A0A5K7YCX0"/>
<gene>
    <name evidence="4" type="primary">ogt</name>
    <name evidence="4" type="ORF">DSCA_09180</name>
</gene>
<dbReference type="SUPFAM" id="SSF48452">
    <property type="entry name" value="TPR-like"/>
    <property type="match status" value="1"/>
</dbReference>
<dbReference type="EMBL" id="AP021874">
    <property type="protein sequence ID" value="BBO66988.1"/>
    <property type="molecule type" value="Genomic_DNA"/>
</dbReference>
<name>A0A5K7YCX0_9BACT</name>
<keyword evidence="3" id="KW-0812">Transmembrane</keyword>
<dbReference type="KEGG" id="dalk:DSCA_09180"/>
<feature type="transmembrane region" description="Helical" evidence="3">
    <location>
        <begin position="163"/>
        <end position="180"/>
    </location>
</feature>
<evidence type="ECO:0000256" key="1">
    <source>
        <dbReference type="ARBA" id="ARBA00022737"/>
    </source>
</evidence>
<keyword evidence="1" id="KW-0677">Repeat</keyword>
<feature type="transmembrane region" description="Helical" evidence="3">
    <location>
        <begin position="135"/>
        <end position="156"/>
    </location>
</feature>
<evidence type="ECO:0000256" key="3">
    <source>
        <dbReference type="SAM" id="Phobius"/>
    </source>
</evidence>
<dbReference type="Gene3D" id="1.25.40.10">
    <property type="entry name" value="Tetratricopeptide repeat domain"/>
    <property type="match status" value="1"/>
</dbReference>
<feature type="transmembrane region" description="Helical" evidence="3">
    <location>
        <begin position="295"/>
        <end position="316"/>
    </location>
</feature>
<feature type="transmembrane region" description="Helical" evidence="3">
    <location>
        <begin position="192"/>
        <end position="213"/>
    </location>
</feature>
<dbReference type="GO" id="GO:0035269">
    <property type="term" value="P:protein O-linked glycosylation via mannose"/>
    <property type="evidence" value="ECO:0007669"/>
    <property type="project" value="TreeGrafter"/>
</dbReference>
<keyword evidence="3" id="KW-0472">Membrane</keyword>
<dbReference type="PANTHER" id="PTHR44227">
    <property type="match status" value="1"/>
</dbReference>
<keyword evidence="3" id="KW-1133">Transmembrane helix</keyword>